<feature type="transmembrane region" description="Helical" evidence="1">
    <location>
        <begin position="59"/>
        <end position="81"/>
    </location>
</feature>
<proteinExistence type="predicted"/>
<gene>
    <name evidence="3" type="ORF">M427DRAFT_56534</name>
</gene>
<dbReference type="Pfam" id="PF24803">
    <property type="entry name" value="DUF7704"/>
    <property type="match status" value="1"/>
</dbReference>
<organism evidence="3 4">
    <name type="scientific">Gonapodya prolifera (strain JEL478)</name>
    <name type="common">Monoblepharis prolifera</name>
    <dbReference type="NCBI Taxonomy" id="1344416"/>
    <lineage>
        <taxon>Eukaryota</taxon>
        <taxon>Fungi</taxon>
        <taxon>Fungi incertae sedis</taxon>
        <taxon>Chytridiomycota</taxon>
        <taxon>Chytridiomycota incertae sedis</taxon>
        <taxon>Monoblepharidomycetes</taxon>
        <taxon>Monoblepharidales</taxon>
        <taxon>Gonapodyaceae</taxon>
        <taxon>Gonapodya</taxon>
    </lineage>
</organism>
<keyword evidence="1" id="KW-0472">Membrane</keyword>
<feature type="domain" description="DUF7704" evidence="2">
    <location>
        <begin position="1"/>
        <end position="159"/>
    </location>
</feature>
<sequence length="162" mass="17301">MPTFESTIFGYGEPITIIVGAFVSFATPGIFLQAMYPLKVSLGSADHDTVPGVSGRMIARMYGISLLPLSLASHLIFAHPAVSPSVPHYAKQMLIACLLAGDLLHIATYEGALGSAKSVQKKAKGESKKSAPTRNWVGYVANVGTSWTLAACRVAWFWGYLP</sequence>
<evidence type="ECO:0000313" key="4">
    <source>
        <dbReference type="Proteomes" id="UP000070544"/>
    </source>
</evidence>
<keyword evidence="4" id="KW-1185">Reference proteome</keyword>
<protein>
    <recommendedName>
        <fullName evidence="2">DUF7704 domain-containing protein</fullName>
    </recommendedName>
</protein>
<keyword evidence="1" id="KW-0812">Transmembrane</keyword>
<evidence type="ECO:0000256" key="1">
    <source>
        <dbReference type="SAM" id="Phobius"/>
    </source>
</evidence>
<evidence type="ECO:0000259" key="2">
    <source>
        <dbReference type="Pfam" id="PF24803"/>
    </source>
</evidence>
<keyword evidence="1" id="KW-1133">Transmembrane helix</keyword>
<feature type="transmembrane region" description="Helical" evidence="1">
    <location>
        <begin position="93"/>
        <end position="115"/>
    </location>
</feature>
<dbReference type="EMBL" id="KQ965760">
    <property type="protein sequence ID" value="KXS15704.1"/>
    <property type="molecule type" value="Genomic_DNA"/>
</dbReference>
<reference evidence="3 4" key="1">
    <citation type="journal article" date="2015" name="Genome Biol. Evol.">
        <title>Phylogenomic analyses indicate that early fungi evolved digesting cell walls of algal ancestors of land plants.</title>
        <authorList>
            <person name="Chang Y."/>
            <person name="Wang S."/>
            <person name="Sekimoto S."/>
            <person name="Aerts A.L."/>
            <person name="Choi C."/>
            <person name="Clum A."/>
            <person name="LaButti K.M."/>
            <person name="Lindquist E.A."/>
            <person name="Yee Ngan C."/>
            <person name="Ohm R.A."/>
            <person name="Salamov A.A."/>
            <person name="Grigoriev I.V."/>
            <person name="Spatafora J.W."/>
            <person name="Berbee M.L."/>
        </authorList>
    </citation>
    <scope>NUCLEOTIDE SEQUENCE [LARGE SCALE GENOMIC DNA]</scope>
    <source>
        <strain evidence="3 4">JEL478</strain>
    </source>
</reference>
<dbReference type="InterPro" id="IPR056121">
    <property type="entry name" value="DUF7704"/>
</dbReference>
<dbReference type="Proteomes" id="UP000070544">
    <property type="component" value="Unassembled WGS sequence"/>
</dbReference>
<name>A0A139AGL0_GONPJ</name>
<evidence type="ECO:0000313" key="3">
    <source>
        <dbReference type="EMBL" id="KXS15704.1"/>
    </source>
</evidence>
<feature type="transmembrane region" description="Helical" evidence="1">
    <location>
        <begin position="15"/>
        <end position="38"/>
    </location>
</feature>
<dbReference type="AlphaFoldDB" id="A0A139AGL0"/>
<feature type="transmembrane region" description="Helical" evidence="1">
    <location>
        <begin position="136"/>
        <end position="158"/>
    </location>
</feature>
<accession>A0A139AGL0</accession>